<dbReference type="Proteomes" id="UP000517759">
    <property type="component" value="Unassembled WGS sequence"/>
</dbReference>
<sequence>MSGGPPWDLADTDRRETKGMQLRILVAAAIYLGSYLPLAVILLAQDVDAGAVRRGICPMASMVALECASPLRNPVWSLSAVAICAIGMAVTFLALRLVRKPHRVRVTESKHIPADLINYVIPYVVSFISLEYDQPLKLIGFAVFLIWIFWITYRSGQIVLNPVLAAFGWKLFEVKYIYDAGRGTFVGRMLSRVDVEPDREYHHGALQDVMVVREDGKSDTA</sequence>
<dbReference type="AlphaFoldDB" id="A0A7W6ARH9"/>
<keyword evidence="1" id="KW-0812">Transmembrane</keyword>
<gene>
    <name evidence="2" type="ORF">GGR33_004889</name>
</gene>
<feature type="transmembrane region" description="Helical" evidence="1">
    <location>
        <begin position="75"/>
        <end position="95"/>
    </location>
</feature>
<feature type="transmembrane region" description="Helical" evidence="1">
    <location>
        <begin position="138"/>
        <end position="153"/>
    </location>
</feature>
<evidence type="ECO:0000313" key="2">
    <source>
        <dbReference type="EMBL" id="MBB3905356.1"/>
    </source>
</evidence>
<dbReference type="RefSeq" id="WP_183512612.1">
    <property type="nucleotide sequence ID" value="NZ_JACIDN010000011.1"/>
</dbReference>
<keyword evidence="1" id="KW-0472">Membrane</keyword>
<evidence type="ECO:0000313" key="3">
    <source>
        <dbReference type="Proteomes" id="UP000517759"/>
    </source>
</evidence>
<evidence type="ECO:0000256" key="1">
    <source>
        <dbReference type="SAM" id="Phobius"/>
    </source>
</evidence>
<accession>A0A7W6ARH9</accession>
<protein>
    <submittedName>
        <fullName evidence="2">Uncharacterized protein</fullName>
    </submittedName>
</protein>
<dbReference type="EMBL" id="JACIDN010000011">
    <property type="protein sequence ID" value="MBB3905356.1"/>
    <property type="molecule type" value="Genomic_DNA"/>
</dbReference>
<name>A0A7W6ARH9_9HYPH</name>
<feature type="transmembrane region" description="Helical" evidence="1">
    <location>
        <begin position="24"/>
        <end position="44"/>
    </location>
</feature>
<comment type="caution">
    <text evidence="2">The sequence shown here is derived from an EMBL/GenBank/DDBJ whole genome shotgun (WGS) entry which is preliminary data.</text>
</comment>
<organism evidence="2 3">
    <name type="scientific">Methylobacterium brachythecii</name>
    <dbReference type="NCBI Taxonomy" id="1176177"/>
    <lineage>
        <taxon>Bacteria</taxon>
        <taxon>Pseudomonadati</taxon>
        <taxon>Pseudomonadota</taxon>
        <taxon>Alphaproteobacteria</taxon>
        <taxon>Hyphomicrobiales</taxon>
        <taxon>Methylobacteriaceae</taxon>
        <taxon>Methylobacterium</taxon>
    </lineage>
</organism>
<reference evidence="2 3" key="1">
    <citation type="submission" date="2020-08" db="EMBL/GenBank/DDBJ databases">
        <title>Genomic Encyclopedia of Type Strains, Phase IV (KMG-IV): sequencing the most valuable type-strain genomes for metagenomic binning, comparative biology and taxonomic classification.</title>
        <authorList>
            <person name="Goeker M."/>
        </authorList>
    </citation>
    <scope>NUCLEOTIDE SEQUENCE [LARGE SCALE GENOMIC DNA]</scope>
    <source>
        <strain evidence="2 3">DSM 24105</strain>
    </source>
</reference>
<keyword evidence="1" id="KW-1133">Transmembrane helix</keyword>
<proteinExistence type="predicted"/>